<gene>
    <name evidence="8" type="ORF">LZC95_37670</name>
</gene>
<keyword evidence="6 7" id="KW-0472">Membrane</keyword>
<dbReference type="CDD" id="cd13138">
    <property type="entry name" value="MATE_yoeA_like"/>
    <property type="match status" value="1"/>
</dbReference>
<keyword evidence="3" id="KW-1003">Cell membrane</keyword>
<keyword evidence="2" id="KW-0813">Transport</keyword>
<feature type="transmembrane region" description="Helical" evidence="7">
    <location>
        <begin position="166"/>
        <end position="184"/>
    </location>
</feature>
<feature type="transmembrane region" description="Helical" evidence="7">
    <location>
        <begin position="190"/>
        <end position="218"/>
    </location>
</feature>
<evidence type="ECO:0000256" key="2">
    <source>
        <dbReference type="ARBA" id="ARBA00022448"/>
    </source>
</evidence>
<feature type="transmembrane region" description="Helical" evidence="7">
    <location>
        <begin position="391"/>
        <end position="411"/>
    </location>
</feature>
<feature type="transmembrane region" description="Helical" evidence="7">
    <location>
        <begin position="289"/>
        <end position="311"/>
    </location>
</feature>
<sequence>MPDAKFTEGPVARTLLAFSWPMLASSILQSLNASVNTAWVGRLLGARALTASANANSLVFFLIGTTFGLSMAANVLVGQSLGAKDLVTAKRTVGTSLAFFGALSVVFAGLGIVFAPSVLSAMHTPPDALPYASAYLRVIFLALPGMVLYTFVMTALRGAGDAKTPFAFLIASVAMDITLNPIFIRGLGPVPALGIAGSALATMVAQWVSLLAMVAWLYRRKHFLRIARGEGHYLRIDRGIVRALILKGVPMGLSVVVMSSSMIAMISLVNRFGSHMTAAYGACFQVWNYIQMPAMSLGGAVSAMAAQNVGAKQWDRVARIARVGVLISAVMTGTMVLLVSAAHHAAFAFFLGDDAEAIGIANHIHVIVSWTFIMFGISLVLGSVMRATGAVMAPLAILFVSLWVVRIPFAYALTPSMHAEALWWSYPLGSVVSLVLTVGYYRLGNWRAARMLGMRAARPRLDYRRIHREAGRRGVFWVFNRLRERTGKPEKAKGTGRFWMFMGAVDQAEPQNLPASP</sequence>
<dbReference type="InterPro" id="IPR002528">
    <property type="entry name" value="MATE_fam"/>
</dbReference>
<proteinExistence type="predicted"/>
<protein>
    <submittedName>
        <fullName evidence="8">MATE family efflux transporter</fullName>
    </submittedName>
</protein>
<evidence type="ECO:0000313" key="8">
    <source>
        <dbReference type="EMBL" id="WXA92171.1"/>
    </source>
</evidence>
<dbReference type="RefSeq" id="WP_394842788.1">
    <property type="nucleotide sequence ID" value="NZ_CP089982.1"/>
</dbReference>
<evidence type="ECO:0000256" key="7">
    <source>
        <dbReference type="SAM" id="Phobius"/>
    </source>
</evidence>
<evidence type="ECO:0000256" key="3">
    <source>
        <dbReference type="ARBA" id="ARBA00022475"/>
    </source>
</evidence>
<feature type="transmembrane region" description="Helical" evidence="7">
    <location>
        <begin position="134"/>
        <end position="154"/>
    </location>
</feature>
<accession>A0ABZ2K0A1</accession>
<feature type="transmembrane region" description="Helical" evidence="7">
    <location>
        <begin position="363"/>
        <end position="384"/>
    </location>
</feature>
<dbReference type="Proteomes" id="UP001379533">
    <property type="component" value="Chromosome"/>
</dbReference>
<feature type="transmembrane region" description="Helical" evidence="7">
    <location>
        <begin position="57"/>
        <end position="77"/>
    </location>
</feature>
<keyword evidence="5 7" id="KW-1133">Transmembrane helix</keyword>
<feature type="transmembrane region" description="Helical" evidence="7">
    <location>
        <begin position="423"/>
        <end position="443"/>
    </location>
</feature>
<evidence type="ECO:0000313" key="9">
    <source>
        <dbReference type="Proteomes" id="UP001379533"/>
    </source>
</evidence>
<organism evidence="8 9">
    <name type="scientific">Pendulispora brunnea</name>
    <dbReference type="NCBI Taxonomy" id="2905690"/>
    <lineage>
        <taxon>Bacteria</taxon>
        <taxon>Pseudomonadati</taxon>
        <taxon>Myxococcota</taxon>
        <taxon>Myxococcia</taxon>
        <taxon>Myxococcales</taxon>
        <taxon>Sorangiineae</taxon>
        <taxon>Pendulisporaceae</taxon>
        <taxon>Pendulispora</taxon>
    </lineage>
</organism>
<evidence type="ECO:0000256" key="1">
    <source>
        <dbReference type="ARBA" id="ARBA00004651"/>
    </source>
</evidence>
<dbReference type="PIRSF" id="PIRSF006603">
    <property type="entry name" value="DinF"/>
    <property type="match status" value="1"/>
</dbReference>
<evidence type="ECO:0000256" key="5">
    <source>
        <dbReference type="ARBA" id="ARBA00022989"/>
    </source>
</evidence>
<evidence type="ECO:0000256" key="6">
    <source>
        <dbReference type="ARBA" id="ARBA00023136"/>
    </source>
</evidence>
<feature type="transmembrane region" description="Helical" evidence="7">
    <location>
        <begin position="97"/>
        <end position="122"/>
    </location>
</feature>
<dbReference type="NCBIfam" id="TIGR00797">
    <property type="entry name" value="matE"/>
    <property type="match status" value="1"/>
</dbReference>
<feature type="transmembrane region" description="Helical" evidence="7">
    <location>
        <begin position="323"/>
        <end position="351"/>
    </location>
</feature>
<reference evidence="8 9" key="1">
    <citation type="submission" date="2021-12" db="EMBL/GenBank/DDBJ databases">
        <title>Discovery of the Pendulisporaceae a myxobacterial family with distinct sporulation behavior and unique specialized metabolism.</title>
        <authorList>
            <person name="Garcia R."/>
            <person name="Popoff A."/>
            <person name="Bader C.D."/>
            <person name="Loehr J."/>
            <person name="Walesch S."/>
            <person name="Walt C."/>
            <person name="Boldt J."/>
            <person name="Bunk B."/>
            <person name="Haeckl F.J.F.P.J."/>
            <person name="Gunesch A.P."/>
            <person name="Birkelbach J."/>
            <person name="Nuebel U."/>
            <person name="Pietschmann T."/>
            <person name="Bach T."/>
            <person name="Mueller R."/>
        </authorList>
    </citation>
    <scope>NUCLEOTIDE SEQUENCE [LARGE SCALE GENOMIC DNA]</scope>
    <source>
        <strain evidence="8 9">MSr12523</strain>
    </source>
</reference>
<evidence type="ECO:0000256" key="4">
    <source>
        <dbReference type="ARBA" id="ARBA00022692"/>
    </source>
</evidence>
<dbReference type="PANTHER" id="PTHR43549:SF3">
    <property type="entry name" value="MULTIDRUG RESISTANCE PROTEIN YPNP-RELATED"/>
    <property type="match status" value="1"/>
</dbReference>
<keyword evidence="9" id="KW-1185">Reference proteome</keyword>
<name>A0ABZ2K0A1_9BACT</name>
<keyword evidence="4 7" id="KW-0812">Transmembrane</keyword>
<dbReference type="PANTHER" id="PTHR43549">
    <property type="entry name" value="MULTIDRUG RESISTANCE PROTEIN YPNP-RELATED"/>
    <property type="match status" value="1"/>
</dbReference>
<feature type="transmembrane region" description="Helical" evidence="7">
    <location>
        <begin position="244"/>
        <end position="269"/>
    </location>
</feature>
<dbReference type="InterPro" id="IPR048279">
    <property type="entry name" value="MdtK-like"/>
</dbReference>
<comment type="subcellular location">
    <subcellularLocation>
        <location evidence="1">Cell membrane</location>
        <topology evidence="1">Multi-pass membrane protein</topology>
    </subcellularLocation>
</comment>
<dbReference type="EMBL" id="CP089982">
    <property type="protein sequence ID" value="WXA92171.1"/>
    <property type="molecule type" value="Genomic_DNA"/>
</dbReference>
<dbReference type="InterPro" id="IPR052031">
    <property type="entry name" value="Membrane_Transporter-Flippase"/>
</dbReference>
<dbReference type="Pfam" id="PF01554">
    <property type="entry name" value="MatE"/>
    <property type="match status" value="2"/>
</dbReference>